<evidence type="ECO:0000313" key="5">
    <source>
        <dbReference type="Proteomes" id="UP000054016"/>
    </source>
</evidence>
<accession>A0A0M0BWC8</accession>
<evidence type="ECO:0000256" key="1">
    <source>
        <dbReference type="ARBA" id="ARBA00007888"/>
    </source>
</evidence>
<dbReference type="AlphaFoldDB" id="A0A0M0BWC8"/>
<organism evidence="4 5">
    <name type="scientific">miscellaneous Crenarchaeota group-1 archaeon SG8-32-3</name>
    <dbReference type="NCBI Taxonomy" id="1685125"/>
    <lineage>
        <taxon>Archaea</taxon>
        <taxon>Candidatus Bathyarchaeota</taxon>
        <taxon>MCG-1</taxon>
    </lineage>
</organism>
<sequence length="364" mass="39941">MSEKLRFRDPELAKEIVQKMRKITPKGEHVKFCHVCGTHEWTITHYGLRSLLPRNVEVIAGPGCPVCIVPAAEIDEAVQLAQKGVVITCFGDVLRVPGSQMSLLEAKAEGADVRVVYGVSDAVEIAKREQDKEFVFSAVGFETTAPSTAIEALGNPPENFSFLVSHRLIPPAMELLLGVGDLNISGFLAPGHVSAIIGMKPYELFPRVYRMPTVVAGFEPIDVLMGIYMLLKQHTQGTALLENEYSRVVKWEGNPKALEVMDQAFAVTGGNWRGIGRLPNSALKLRNQLVAYDTREKYDVHIEQGKDILLGCECHLVIIGKIKPNECPMFMKACTPAKPVGACMVSNEGTCRVWAKTTASQPIN</sequence>
<dbReference type="GO" id="GO:0005506">
    <property type="term" value="F:iron ion binding"/>
    <property type="evidence" value="ECO:0007669"/>
    <property type="project" value="TreeGrafter"/>
</dbReference>
<dbReference type="PATRIC" id="fig|1685125.3.peg.658"/>
<name>A0A0M0BWC8_9ARCH</name>
<reference evidence="5" key="1">
    <citation type="submission" date="2015-06" db="EMBL/GenBank/DDBJ databases">
        <title>New insights into the roles of widespread benthic archaea in carbon and nitrogen cycling.</title>
        <authorList>
            <person name="Lazar C.S."/>
            <person name="Baker B.J."/>
            <person name="Seitz K.W."/>
            <person name="Hyde A.S."/>
            <person name="Dick G.J."/>
            <person name="Hinrichs K.-U."/>
            <person name="Teske A.P."/>
        </authorList>
    </citation>
    <scope>NUCLEOTIDE SEQUENCE [LARGE SCALE GENOMIC DNA]</scope>
</reference>
<dbReference type="Pfam" id="PF01924">
    <property type="entry name" value="HypD"/>
    <property type="match status" value="1"/>
</dbReference>
<dbReference type="EMBL" id="LFWV01000001">
    <property type="protein sequence ID" value="KON32456.1"/>
    <property type="molecule type" value="Genomic_DNA"/>
</dbReference>
<dbReference type="PANTHER" id="PTHR30149:SF0">
    <property type="entry name" value="HYDROGENASE MATURATION FACTOR HYPD"/>
    <property type="match status" value="1"/>
</dbReference>
<dbReference type="PIRSF" id="PIRSF005622">
    <property type="entry name" value="Hydrgn_mat_hypD"/>
    <property type="match status" value="1"/>
</dbReference>
<dbReference type="GO" id="GO:0051539">
    <property type="term" value="F:4 iron, 4 sulfur cluster binding"/>
    <property type="evidence" value="ECO:0007669"/>
    <property type="project" value="TreeGrafter"/>
</dbReference>
<comment type="similarity">
    <text evidence="1">Belongs to the HypD family.</text>
</comment>
<gene>
    <name evidence="4" type="ORF">AC478_00045</name>
</gene>
<dbReference type="Gene3D" id="3.40.50.11750">
    <property type="entry name" value="HypD, alpha/beta domain 1"/>
    <property type="match status" value="2"/>
</dbReference>
<dbReference type="NCBIfam" id="TIGR00075">
    <property type="entry name" value="hypD"/>
    <property type="match status" value="1"/>
</dbReference>
<evidence type="ECO:0000313" key="4">
    <source>
        <dbReference type="EMBL" id="KON32456.1"/>
    </source>
</evidence>
<dbReference type="InterPro" id="IPR002780">
    <property type="entry name" value="Hyd_form_HypD"/>
</dbReference>
<evidence type="ECO:0000256" key="3">
    <source>
        <dbReference type="ARBA" id="ARBA00023004"/>
    </source>
</evidence>
<dbReference type="Gene3D" id="6.10.20.100">
    <property type="match status" value="1"/>
</dbReference>
<proteinExistence type="inferred from homology"/>
<comment type="caution">
    <text evidence="4">The sequence shown here is derived from an EMBL/GenBank/DDBJ whole genome shotgun (WGS) entry which is preliminary data.</text>
</comment>
<dbReference type="InterPro" id="IPR042244">
    <property type="entry name" value="HypD_2_sf"/>
</dbReference>
<keyword evidence="2" id="KW-0479">Metal-binding</keyword>
<dbReference type="GO" id="GO:0070025">
    <property type="term" value="F:carbon monoxide binding"/>
    <property type="evidence" value="ECO:0007669"/>
    <property type="project" value="TreeGrafter"/>
</dbReference>
<protein>
    <submittedName>
        <fullName evidence="4">Hydrogenase assembly protein HupF</fullName>
    </submittedName>
</protein>
<dbReference type="GO" id="GO:0051604">
    <property type="term" value="P:protein maturation"/>
    <property type="evidence" value="ECO:0007669"/>
    <property type="project" value="TreeGrafter"/>
</dbReference>
<keyword evidence="3" id="KW-0408">Iron</keyword>
<dbReference type="Proteomes" id="UP000054016">
    <property type="component" value="Unassembled WGS sequence"/>
</dbReference>
<dbReference type="PANTHER" id="PTHR30149">
    <property type="entry name" value="HYDROGENASE PROTEIN ASSEMBLY PROTEIN HYPD"/>
    <property type="match status" value="1"/>
</dbReference>
<evidence type="ECO:0000256" key="2">
    <source>
        <dbReference type="ARBA" id="ARBA00022723"/>
    </source>
</evidence>
<dbReference type="InterPro" id="IPR042243">
    <property type="entry name" value="HypD_1"/>
</dbReference>